<name>A0AC61R675_9FIRM</name>
<accession>A0AC61R675</accession>
<comment type="caution">
    <text evidence="1">The sequence shown here is derived from an EMBL/GenBank/DDBJ whole genome shotgun (WGS) entry which is preliminary data.</text>
</comment>
<gene>
    <name evidence="1" type="ORF">E5336_11045</name>
</gene>
<proteinExistence type="predicted"/>
<dbReference type="EMBL" id="SRYG01000028">
    <property type="protein sequence ID" value="TGY64926.1"/>
    <property type="molecule type" value="Genomic_DNA"/>
</dbReference>
<dbReference type="Proteomes" id="UP000308836">
    <property type="component" value="Unassembled WGS sequence"/>
</dbReference>
<organism evidence="1 2">
    <name type="scientific">Dubosiella muris</name>
    <dbReference type="NCBI Taxonomy" id="3038133"/>
    <lineage>
        <taxon>Bacteria</taxon>
        <taxon>Bacillati</taxon>
        <taxon>Bacillota</taxon>
        <taxon>Erysipelotrichia</taxon>
        <taxon>Erysipelotrichales</taxon>
        <taxon>Erysipelotrichaceae</taxon>
        <taxon>Dubosiella</taxon>
    </lineage>
</organism>
<keyword evidence="2" id="KW-1185">Reference proteome</keyword>
<reference evidence="1" key="1">
    <citation type="submission" date="2019-04" db="EMBL/GenBank/DDBJ databases">
        <title>Microbes associate with the intestines of laboratory mice.</title>
        <authorList>
            <person name="Navarre W."/>
            <person name="Wong E."/>
            <person name="Huang K."/>
            <person name="Tropini C."/>
            <person name="Ng K."/>
            <person name="Yu B."/>
        </authorList>
    </citation>
    <scope>NUCLEOTIDE SEQUENCE</scope>
    <source>
        <strain evidence="1">NM09_H32</strain>
    </source>
</reference>
<evidence type="ECO:0000313" key="1">
    <source>
        <dbReference type="EMBL" id="TGY64926.1"/>
    </source>
</evidence>
<sequence>MEPLSGFTMMHEHMHLDLSVVKGDPDTCLDCFEQTLAELKDLRAKGVTRILEVTNVGMGRDLDWIARLEQASGVRIVRSTGFYKEPFIPAIEATQSVEAMAAMMIDDLRSGRAEVIGEIGTSKNEWRPSERHVFEAAVLAHKATGAPITTHTTLSTLALEQAGFLVERGVEPDRVIIGHMDLGGDLDAVLDVLALGVNVGFDTIGKTNYLPDERRVAMLLELERKGLIDHVVLSQDITRKSQLKEFGGKGYAYLVDTFVPMLRQAHMKEASIQQMLEKTPNRILGGKP</sequence>
<evidence type="ECO:0000313" key="2">
    <source>
        <dbReference type="Proteomes" id="UP000308836"/>
    </source>
</evidence>
<protein>
    <submittedName>
        <fullName evidence="1">Phosphotriesterase-related protein</fullName>
    </submittedName>
</protein>